<keyword evidence="1" id="KW-1133">Transmembrane helix</keyword>
<evidence type="ECO:0000313" key="2">
    <source>
        <dbReference type="EMBL" id="MFD0799995.1"/>
    </source>
</evidence>
<reference evidence="3" key="1">
    <citation type="journal article" date="2019" name="Int. J. Syst. Evol. Microbiol.">
        <title>The Global Catalogue of Microorganisms (GCM) 10K type strain sequencing project: providing services to taxonomists for standard genome sequencing and annotation.</title>
        <authorList>
            <consortium name="The Broad Institute Genomics Platform"/>
            <consortium name="The Broad Institute Genome Sequencing Center for Infectious Disease"/>
            <person name="Wu L."/>
            <person name="Ma J."/>
        </authorList>
    </citation>
    <scope>NUCLEOTIDE SEQUENCE [LARGE SCALE GENOMIC DNA]</scope>
    <source>
        <strain evidence="3">CCUG 63369</strain>
    </source>
</reference>
<feature type="non-terminal residue" evidence="2">
    <location>
        <position position="1"/>
    </location>
</feature>
<keyword evidence="3" id="KW-1185">Reference proteome</keyword>
<gene>
    <name evidence="2" type="ORF">ACFQZU_01505</name>
</gene>
<proteinExistence type="predicted"/>
<evidence type="ECO:0008006" key="4">
    <source>
        <dbReference type="Google" id="ProtNLM"/>
    </source>
</evidence>
<dbReference type="Proteomes" id="UP001596956">
    <property type="component" value="Unassembled WGS sequence"/>
</dbReference>
<keyword evidence="1" id="KW-0472">Membrane</keyword>
<name>A0ABW3BA20_9ACTN</name>
<feature type="transmembrane region" description="Helical" evidence="1">
    <location>
        <begin position="215"/>
        <end position="237"/>
    </location>
</feature>
<accession>A0ABW3BA20</accession>
<protein>
    <recommendedName>
        <fullName evidence="4">DUF4350 domain-containing protein</fullName>
    </recommendedName>
</protein>
<comment type="caution">
    <text evidence="2">The sequence shown here is derived from an EMBL/GenBank/DDBJ whole genome shotgun (WGS) entry which is preliminary data.</text>
</comment>
<organism evidence="2 3">
    <name type="scientific">Streptomonospora algeriensis</name>
    <dbReference type="NCBI Taxonomy" id="995084"/>
    <lineage>
        <taxon>Bacteria</taxon>
        <taxon>Bacillati</taxon>
        <taxon>Actinomycetota</taxon>
        <taxon>Actinomycetes</taxon>
        <taxon>Streptosporangiales</taxon>
        <taxon>Nocardiopsidaceae</taxon>
        <taxon>Streptomonospora</taxon>
    </lineage>
</organism>
<keyword evidence="1" id="KW-0812">Transmembrane</keyword>
<dbReference type="EMBL" id="JBHTHR010000015">
    <property type="protein sequence ID" value="MFD0799995.1"/>
    <property type="molecule type" value="Genomic_DNA"/>
</dbReference>
<evidence type="ECO:0000256" key="1">
    <source>
        <dbReference type="SAM" id="Phobius"/>
    </source>
</evidence>
<evidence type="ECO:0000313" key="3">
    <source>
        <dbReference type="Proteomes" id="UP001596956"/>
    </source>
</evidence>
<sequence length="408" mass="42708">PAVAAGLSAVLVAAGVVGAPAGWVAAVPVSDYEKPDADESARMQPPYVVSTGRAAHIAEELGEDPLYVDPLVRLSRAGLDAAAAELDDAPVPVYAAVVPLSVDDASGGDHEVLAAAMASLAERDGVYLVVGRGIGDTISAGAAAHGLETGYSFDSAMYGVEAADPADALNQAVAALDGIEFAPGGPYTPRFADDEPSTPDPRMQRYWGEGVTPGILVFGLLVAPAAIGAILLVLYALRIRRGGGRVVGDRVLRRLAQRETERLRALLAHRKGGLPEELLPQADAALLTMDAHPRPLDLLGVVVLTRRLLAEAEDPASARKEPCAVNPLHSWATGGGRTRVRGDSKAKVCARCAALGPEAHPARVLRLRSGGTAHAYDSERKDPWIRYRFGADNPTAMVEALLKEHHVS</sequence>